<organism evidence="2 3">
    <name type="scientific">Polyplax serrata</name>
    <name type="common">Common mouse louse</name>
    <dbReference type="NCBI Taxonomy" id="468196"/>
    <lineage>
        <taxon>Eukaryota</taxon>
        <taxon>Metazoa</taxon>
        <taxon>Ecdysozoa</taxon>
        <taxon>Arthropoda</taxon>
        <taxon>Hexapoda</taxon>
        <taxon>Insecta</taxon>
        <taxon>Pterygota</taxon>
        <taxon>Neoptera</taxon>
        <taxon>Paraneoptera</taxon>
        <taxon>Psocodea</taxon>
        <taxon>Troctomorpha</taxon>
        <taxon>Phthiraptera</taxon>
        <taxon>Anoplura</taxon>
        <taxon>Polyplacidae</taxon>
        <taxon>Polyplax</taxon>
    </lineage>
</organism>
<name>A0ABR1AQG8_POLSC</name>
<dbReference type="Proteomes" id="UP001359485">
    <property type="component" value="Unassembled WGS sequence"/>
</dbReference>
<reference evidence="2 3" key="1">
    <citation type="submission" date="2023-09" db="EMBL/GenBank/DDBJ databases">
        <title>Genomes of two closely related lineages of the louse Polyplax serrata with different host specificities.</title>
        <authorList>
            <person name="Martinu J."/>
            <person name="Tarabai H."/>
            <person name="Stefka J."/>
            <person name="Hypsa V."/>
        </authorList>
    </citation>
    <scope>NUCLEOTIDE SEQUENCE [LARGE SCALE GENOMIC DNA]</scope>
    <source>
        <strain evidence="2">98ZLc_SE</strain>
    </source>
</reference>
<evidence type="ECO:0000256" key="1">
    <source>
        <dbReference type="SAM" id="MobiDB-lite"/>
    </source>
</evidence>
<protein>
    <submittedName>
        <fullName evidence="2">Uncharacterized protein</fullName>
    </submittedName>
</protein>
<comment type="caution">
    <text evidence="2">The sequence shown here is derived from an EMBL/GenBank/DDBJ whole genome shotgun (WGS) entry which is preliminary data.</text>
</comment>
<gene>
    <name evidence="2" type="ORF">RUM44_011057</name>
</gene>
<proteinExistence type="predicted"/>
<evidence type="ECO:0000313" key="3">
    <source>
        <dbReference type="Proteomes" id="UP001359485"/>
    </source>
</evidence>
<sequence>MKHRPEIEKKKCDEKSWGLLAVGAGGGYGGARKGWRTELGRMVPDREKRKTVERSEEGRKFSTGGLRVKVMGLIGGVFCVIENRRVLLSDLKYKFQVRITVPGAERRLKERHGLAGEYLVQHQNKYQRHEPDTSGSLTSGLSSKCFNKVEVLAEGELEGLDSTILFTKPAPDICSSNPGVTAEEVITFAGPPLVSQEGTFCLKSSEPPFVLDESTTFPIDSSQMNLNSPLAGQTVPIVLMNSCQRSAGSTGGFMYPPVKSKEKGNIMSSTLGEAAGCCLNKSEVRHSVNTLPSRRFRNCMQTNTLGHGAREMVANFEDQRGSRRFDYTNLSHMSPTDIDSGGCTFFETFHNEGAFIQPGILRVPLDIPGTSSTTSSSSGGTGSGMTMTTGSSASSSSRTGYPQEKKKKKVVTIGNVFSTMDTFESNVTEADPFDSGSVV</sequence>
<keyword evidence="3" id="KW-1185">Reference proteome</keyword>
<accession>A0ABR1AQG8</accession>
<feature type="compositionally biased region" description="Low complexity" evidence="1">
    <location>
        <begin position="369"/>
        <end position="400"/>
    </location>
</feature>
<dbReference type="EMBL" id="JAWJWF010000046">
    <property type="protein sequence ID" value="KAK6624199.1"/>
    <property type="molecule type" value="Genomic_DNA"/>
</dbReference>
<feature type="region of interest" description="Disordered" evidence="1">
    <location>
        <begin position="366"/>
        <end position="409"/>
    </location>
</feature>
<evidence type="ECO:0000313" key="2">
    <source>
        <dbReference type="EMBL" id="KAK6624199.1"/>
    </source>
</evidence>